<protein>
    <submittedName>
        <fullName evidence="1">Uncharacterized protein</fullName>
    </submittedName>
</protein>
<reference evidence="1 2" key="1">
    <citation type="submission" date="2018-02" db="EMBL/GenBank/DDBJ databases">
        <title>The genomes of Aspergillus section Nigri reveals drivers in fungal speciation.</title>
        <authorList>
            <consortium name="DOE Joint Genome Institute"/>
            <person name="Vesth T.C."/>
            <person name="Nybo J."/>
            <person name="Theobald S."/>
            <person name="Brandl J."/>
            <person name="Frisvad J.C."/>
            <person name="Nielsen K.F."/>
            <person name="Lyhne E.K."/>
            <person name="Kogle M.E."/>
            <person name="Kuo A."/>
            <person name="Riley R."/>
            <person name="Clum A."/>
            <person name="Nolan M."/>
            <person name="Lipzen A."/>
            <person name="Salamov A."/>
            <person name="Henrissat B."/>
            <person name="Wiebenga A."/>
            <person name="De vries R.P."/>
            <person name="Grigoriev I.V."/>
            <person name="Mortensen U.H."/>
            <person name="Andersen M.R."/>
            <person name="Baker S.E."/>
        </authorList>
    </citation>
    <scope>NUCLEOTIDE SEQUENCE [LARGE SCALE GENOMIC DNA]</scope>
    <source>
        <strain evidence="1 2">CBS 707.79</strain>
    </source>
</reference>
<organism evidence="1 2">
    <name type="scientific">Aspergillus ellipticus CBS 707.79</name>
    <dbReference type="NCBI Taxonomy" id="1448320"/>
    <lineage>
        <taxon>Eukaryota</taxon>
        <taxon>Fungi</taxon>
        <taxon>Dikarya</taxon>
        <taxon>Ascomycota</taxon>
        <taxon>Pezizomycotina</taxon>
        <taxon>Eurotiomycetes</taxon>
        <taxon>Eurotiomycetidae</taxon>
        <taxon>Eurotiales</taxon>
        <taxon>Aspergillaceae</taxon>
        <taxon>Aspergillus</taxon>
        <taxon>Aspergillus subgen. Circumdati</taxon>
    </lineage>
</organism>
<dbReference type="Proteomes" id="UP000247810">
    <property type="component" value="Unassembled WGS sequence"/>
</dbReference>
<dbReference type="EMBL" id="KZ825858">
    <property type="protein sequence ID" value="PYH95163.1"/>
    <property type="molecule type" value="Genomic_DNA"/>
</dbReference>
<dbReference type="AlphaFoldDB" id="A0A319DUZ9"/>
<evidence type="ECO:0000313" key="1">
    <source>
        <dbReference type="EMBL" id="PYH95163.1"/>
    </source>
</evidence>
<sequence>MSSCLYSILLKTHNHGWCGCESGMRISKARNSGIIGESRHSGQRSVDRSGWVPGEHDVPSPVLEKAQQRSFGAAGGLSYITRSAYGTLPTTRQIWLVPQRQLATGWCSCGWFSSAAHRRAPDPLPGQAAVVVGWRWRESRATPSVAWSSSSG</sequence>
<accession>A0A319DUZ9</accession>
<evidence type="ECO:0000313" key="2">
    <source>
        <dbReference type="Proteomes" id="UP000247810"/>
    </source>
</evidence>
<gene>
    <name evidence="1" type="ORF">BO71DRAFT_212107</name>
</gene>
<keyword evidence="2" id="KW-1185">Reference proteome</keyword>
<name>A0A319DUZ9_9EURO</name>
<proteinExistence type="predicted"/>
<dbReference type="VEuPathDB" id="FungiDB:BO71DRAFT_212107"/>